<dbReference type="OrthoDB" id="9804077at2"/>
<dbReference type="Pfam" id="PF00575">
    <property type="entry name" value="S1"/>
    <property type="match status" value="3"/>
</dbReference>
<dbReference type="CDD" id="cd00164">
    <property type="entry name" value="S1_like"/>
    <property type="match status" value="1"/>
</dbReference>
<accession>A0A2T1BY42</accession>
<evidence type="ECO:0000256" key="3">
    <source>
        <dbReference type="ARBA" id="ARBA00023274"/>
    </source>
</evidence>
<dbReference type="GO" id="GO:0003729">
    <property type="term" value="F:mRNA binding"/>
    <property type="evidence" value="ECO:0007669"/>
    <property type="project" value="TreeGrafter"/>
</dbReference>
<dbReference type="EMBL" id="PVWJ01000147">
    <property type="protein sequence ID" value="PSB00922.1"/>
    <property type="molecule type" value="Genomic_DNA"/>
</dbReference>
<dbReference type="PROSITE" id="PS50126">
    <property type="entry name" value="S1"/>
    <property type="match status" value="3"/>
</dbReference>
<dbReference type="CDD" id="cd04465">
    <property type="entry name" value="S1_RPS1_repeat_ec2_hs2"/>
    <property type="match status" value="1"/>
</dbReference>
<protein>
    <submittedName>
        <fullName evidence="5">30S ribosomal protein S1</fullName>
    </submittedName>
</protein>
<dbReference type="GO" id="GO:1990904">
    <property type="term" value="C:ribonucleoprotein complex"/>
    <property type="evidence" value="ECO:0007669"/>
    <property type="project" value="UniProtKB-KW"/>
</dbReference>
<dbReference type="InterPro" id="IPR003029">
    <property type="entry name" value="S1_domain"/>
</dbReference>
<dbReference type="PANTHER" id="PTHR10724:SF7">
    <property type="entry name" value="SMALL RIBOSOMAL SUBUNIT PROTEIN BS1C"/>
    <property type="match status" value="1"/>
</dbReference>
<evidence type="ECO:0000313" key="5">
    <source>
        <dbReference type="EMBL" id="PSB00922.1"/>
    </source>
</evidence>
<evidence type="ECO:0000313" key="6">
    <source>
        <dbReference type="Proteomes" id="UP000238762"/>
    </source>
</evidence>
<dbReference type="GO" id="GO:0003735">
    <property type="term" value="F:structural constituent of ribosome"/>
    <property type="evidence" value="ECO:0007669"/>
    <property type="project" value="TreeGrafter"/>
</dbReference>
<dbReference type="SMART" id="SM00316">
    <property type="entry name" value="S1"/>
    <property type="match status" value="3"/>
</dbReference>
<sequence length="298" mass="32903">MTSSSKANIPFSMDDFAKALEQQEFDFSTGQVVQGKVHSYDTNGVYVEIGGKSLAFVPQNEVGLKNQINLEQELPLQSDQEFLIIKESNADGQVTLSRRRLAIKQTWDRLAQMQENKQSITVRVTGVNKGGVTVDAEGLRGFVPRSHLVDKENLEQLVGQILTVTFLDLNSETQKLVLSQREAVSNASFGEWELGQLVTGKVVSIKPFGVFVDLDGTTALLHIKQVSQSYIESLSNIFQVGQEVKAIAIDVDEAKRRLSISTRVLENHPGEMLENMAEVMASAEDRAHRAAKKVLGES</sequence>
<dbReference type="RefSeq" id="WP_106291050.1">
    <property type="nucleotide sequence ID" value="NZ_CAWNTC010000185.1"/>
</dbReference>
<dbReference type="GO" id="GO:0005840">
    <property type="term" value="C:ribosome"/>
    <property type="evidence" value="ECO:0007669"/>
    <property type="project" value="UniProtKB-KW"/>
</dbReference>
<keyword evidence="6" id="KW-1185">Reference proteome</keyword>
<comment type="caution">
    <text evidence="5">The sequence shown here is derived from an EMBL/GenBank/DDBJ whole genome shotgun (WGS) entry which is preliminary data.</text>
</comment>
<dbReference type="Gene3D" id="2.40.50.140">
    <property type="entry name" value="Nucleic acid-binding proteins"/>
    <property type="match status" value="3"/>
</dbReference>
<dbReference type="AlphaFoldDB" id="A0A2T1BY42"/>
<evidence type="ECO:0000256" key="1">
    <source>
        <dbReference type="ARBA" id="ARBA00006767"/>
    </source>
</evidence>
<evidence type="ECO:0000256" key="2">
    <source>
        <dbReference type="ARBA" id="ARBA00022980"/>
    </source>
</evidence>
<reference evidence="5 6" key="1">
    <citation type="submission" date="2018-02" db="EMBL/GenBank/DDBJ databases">
        <authorList>
            <person name="Cohen D.B."/>
            <person name="Kent A.D."/>
        </authorList>
    </citation>
    <scope>NUCLEOTIDE SEQUENCE [LARGE SCALE GENOMIC DNA]</scope>
    <source>
        <strain evidence="5 6">CCAP 1448/3</strain>
    </source>
</reference>
<feature type="domain" description="S1 motif" evidence="4">
    <location>
        <begin position="117"/>
        <end position="181"/>
    </location>
</feature>
<dbReference type="InterPro" id="IPR012340">
    <property type="entry name" value="NA-bd_OB-fold"/>
</dbReference>
<dbReference type="Proteomes" id="UP000238762">
    <property type="component" value="Unassembled WGS sequence"/>
</dbReference>
<dbReference type="GO" id="GO:0006412">
    <property type="term" value="P:translation"/>
    <property type="evidence" value="ECO:0007669"/>
    <property type="project" value="TreeGrafter"/>
</dbReference>
<keyword evidence="2 5" id="KW-0689">Ribosomal protein</keyword>
<feature type="domain" description="S1 motif" evidence="4">
    <location>
        <begin position="30"/>
        <end position="99"/>
    </location>
</feature>
<dbReference type="SUPFAM" id="SSF50249">
    <property type="entry name" value="Nucleic acid-binding proteins"/>
    <property type="match status" value="3"/>
</dbReference>
<keyword evidence="3" id="KW-0687">Ribonucleoprotein</keyword>
<comment type="similarity">
    <text evidence="1">Belongs to the bacterial ribosomal protein bS1 family.</text>
</comment>
<reference evidence="5 6" key="2">
    <citation type="submission" date="2018-03" db="EMBL/GenBank/DDBJ databases">
        <title>The ancient ancestry and fast evolution of plastids.</title>
        <authorList>
            <person name="Moore K.R."/>
            <person name="Magnabosco C."/>
            <person name="Momper L."/>
            <person name="Gold D.A."/>
            <person name="Bosak T."/>
            <person name="Fournier G.P."/>
        </authorList>
    </citation>
    <scope>NUCLEOTIDE SEQUENCE [LARGE SCALE GENOMIC DNA]</scope>
    <source>
        <strain evidence="5 6">CCAP 1448/3</strain>
    </source>
</reference>
<name>A0A2T1BY42_9CYAN</name>
<dbReference type="PANTHER" id="PTHR10724">
    <property type="entry name" value="30S RIBOSOMAL PROTEIN S1"/>
    <property type="match status" value="1"/>
</dbReference>
<organism evidence="5 6">
    <name type="scientific">Merismopedia glauca CCAP 1448/3</name>
    <dbReference type="NCBI Taxonomy" id="1296344"/>
    <lineage>
        <taxon>Bacteria</taxon>
        <taxon>Bacillati</taxon>
        <taxon>Cyanobacteriota</taxon>
        <taxon>Cyanophyceae</taxon>
        <taxon>Synechococcales</taxon>
        <taxon>Merismopediaceae</taxon>
        <taxon>Merismopedia</taxon>
    </lineage>
</organism>
<proteinExistence type="inferred from homology"/>
<gene>
    <name evidence="5" type="ORF">C7B64_21005</name>
</gene>
<dbReference type="InterPro" id="IPR050437">
    <property type="entry name" value="Ribos_protein_bS1-like"/>
</dbReference>
<feature type="domain" description="S1 motif" evidence="4">
    <location>
        <begin position="195"/>
        <end position="263"/>
    </location>
</feature>
<evidence type="ECO:0000259" key="4">
    <source>
        <dbReference type="PROSITE" id="PS50126"/>
    </source>
</evidence>